<dbReference type="EMBL" id="MU070464">
    <property type="protein sequence ID" value="KAF5827599.1"/>
    <property type="molecule type" value="Genomic_DNA"/>
</dbReference>
<dbReference type="InterPro" id="IPR036873">
    <property type="entry name" value="Rhodanese-like_dom_sf"/>
</dbReference>
<evidence type="ECO:0000313" key="2">
    <source>
        <dbReference type="EMBL" id="KAF5827599.1"/>
    </source>
</evidence>
<dbReference type="Pfam" id="PF00581">
    <property type="entry name" value="Rhodanese"/>
    <property type="match status" value="1"/>
</dbReference>
<feature type="domain" description="Rhodanese" evidence="1">
    <location>
        <begin position="107"/>
        <end position="146"/>
    </location>
</feature>
<keyword evidence="3" id="KW-1185">Reference proteome</keyword>
<proteinExistence type="predicted"/>
<reference evidence="2" key="1">
    <citation type="submission" date="2017-08" db="EMBL/GenBank/DDBJ databases">
        <authorList>
            <person name="Polle J.E."/>
            <person name="Barry K."/>
            <person name="Cushman J."/>
            <person name="Schmutz J."/>
            <person name="Tran D."/>
            <person name="Hathwaick L.T."/>
            <person name="Yim W.C."/>
            <person name="Jenkins J."/>
            <person name="Mckie-Krisberg Z.M."/>
            <person name="Prochnik S."/>
            <person name="Lindquist E."/>
            <person name="Dockter R.B."/>
            <person name="Adam C."/>
            <person name="Molina H."/>
            <person name="Bunkerborg J."/>
            <person name="Jin E."/>
            <person name="Buchheim M."/>
            <person name="Magnuson J."/>
        </authorList>
    </citation>
    <scope>NUCLEOTIDE SEQUENCE</scope>
    <source>
        <strain evidence="2">CCAP 19/18</strain>
    </source>
</reference>
<name>A0ABQ7FZ19_DUNSA</name>
<dbReference type="Gene3D" id="3.40.250.10">
    <property type="entry name" value="Rhodanese-like domain"/>
    <property type="match status" value="1"/>
</dbReference>
<evidence type="ECO:0000313" key="3">
    <source>
        <dbReference type="Proteomes" id="UP000815325"/>
    </source>
</evidence>
<dbReference type="InterPro" id="IPR001763">
    <property type="entry name" value="Rhodanese-like_dom"/>
</dbReference>
<gene>
    <name evidence="2" type="ORF">DUNSADRAFT_366</name>
</gene>
<protein>
    <recommendedName>
        <fullName evidence="1">Rhodanese domain-containing protein</fullName>
    </recommendedName>
</protein>
<dbReference type="PROSITE" id="PS50206">
    <property type="entry name" value="RHODANESE_3"/>
    <property type="match status" value="1"/>
</dbReference>
<accession>A0ABQ7FZ19</accession>
<dbReference type="SUPFAM" id="SSF52821">
    <property type="entry name" value="Rhodanese/Cell cycle control phosphatase"/>
    <property type="match status" value="1"/>
</dbReference>
<comment type="caution">
    <text evidence="2">The sequence shown here is derived from an EMBL/GenBank/DDBJ whole genome shotgun (WGS) entry which is preliminary data.</text>
</comment>
<dbReference type="Proteomes" id="UP000815325">
    <property type="component" value="Unassembled WGS sequence"/>
</dbReference>
<sequence length="179" mass="20377">MKQFPGYCLYRQMCPPVKHTPEARSKCAPGAVHSGREAGVDAVEVEQKTNFSRRTLVQVGLLGSMLNFGAKASRAKEAEPDVPQISSQELLEMSKRIEAMPPTYRNASSTPRLFDVRSPQEYAKYHVKNTINVPYLPPEGFEERWRVIEELLISGGWKARCHRIGCYRIGWILRQLDEN</sequence>
<organism evidence="2 3">
    <name type="scientific">Dunaliella salina</name>
    <name type="common">Green alga</name>
    <name type="synonym">Protococcus salinus</name>
    <dbReference type="NCBI Taxonomy" id="3046"/>
    <lineage>
        <taxon>Eukaryota</taxon>
        <taxon>Viridiplantae</taxon>
        <taxon>Chlorophyta</taxon>
        <taxon>core chlorophytes</taxon>
        <taxon>Chlorophyceae</taxon>
        <taxon>CS clade</taxon>
        <taxon>Chlamydomonadales</taxon>
        <taxon>Dunaliellaceae</taxon>
        <taxon>Dunaliella</taxon>
    </lineage>
</organism>
<evidence type="ECO:0000259" key="1">
    <source>
        <dbReference type="PROSITE" id="PS50206"/>
    </source>
</evidence>